<dbReference type="AlphaFoldDB" id="A0AAD1YJI2"/>
<accession>A0AAD1YJI2</accession>
<gene>
    <name evidence="1" type="ORF">CNEO2_940023</name>
</gene>
<name>A0AAD1YJI2_9CLOT</name>
<dbReference type="Proteomes" id="UP001189143">
    <property type="component" value="Unassembled WGS sequence"/>
</dbReference>
<organism evidence="1 2">
    <name type="scientific">Clostridium neonatale</name>
    <dbReference type="NCBI Taxonomy" id="137838"/>
    <lineage>
        <taxon>Bacteria</taxon>
        <taxon>Bacillati</taxon>
        <taxon>Bacillota</taxon>
        <taxon>Clostridia</taxon>
        <taxon>Eubacteriales</taxon>
        <taxon>Clostridiaceae</taxon>
        <taxon>Clostridium</taxon>
    </lineage>
</organism>
<dbReference type="EMBL" id="CAMTCP010000297">
    <property type="protein sequence ID" value="CAI3697205.1"/>
    <property type="molecule type" value="Genomic_DNA"/>
</dbReference>
<protein>
    <submittedName>
        <fullName evidence="1">Uncharacterized protein</fullName>
    </submittedName>
</protein>
<evidence type="ECO:0000313" key="2">
    <source>
        <dbReference type="Proteomes" id="UP001189143"/>
    </source>
</evidence>
<comment type="caution">
    <text evidence="1">The sequence shown here is derived from an EMBL/GenBank/DDBJ whole genome shotgun (WGS) entry which is preliminary data.</text>
</comment>
<proteinExistence type="predicted"/>
<reference evidence="1" key="1">
    <citation type="submission" date="2022-10" db="EMBL/GenBank/DDBJ databases">
        <authorList>
            <person name="Aires J."/>
            <person name="Mesa V."/>
        </authorList>
    </citation>
    <scope>NUCLEOTIDE SEQUENCE</scope>
    <source>
        <strain evidence="1">Clostridium neonatale JD116</strain>
    </source>
</reference>
<sequence length="43" mass="4985">MIEIKFFISQKNATNIDAQKNKIIKKDIKNLPFTIKFIACTIT</sequence>
<evidence type="ECO:0000313" key="1">
    <source>
        <dbReference type="EMBL" id="CAI3697205.1"/>
    </source>
</evidence>